<dbReference type="EMBL" id="CH991543">
    <property type="protein sequence ID" value="EDQ92278.1"/>
    <property type="molecule type" value="Genomic_DNA"/>
</dbReference>
<dbReference type="GeneID" id="5887555"/>
<feature type="domain" description="Glycosyl transferase family 1" evidence="3">
    <location>
        <begin position="220"/>
        <end position="364"/>
    </location>
</feature>
<gene>
    <name evidence="4" type="ORF">MONBRDRAFT_21814</name>
</gene>
<dbReference type="CDD" id="cd03801">
    <property type="entry name" value="GT4_PimA-like"/>
    <property type="match status" value="1"/>
</dbReference>
<dbReference type="Proteomes" id="UP000001357">
    <property type="component" value="Unassembled WGS sequence"/>
</dbReference>
<dbReference type="KEGG" id="mbr:MONBRDRAFT_21814"/>
<dbReference type="STRING" id="81824.A9UNP4"/>
<evidence type="ECO:0000313" key="5">
    <source>
        <dbReference type="Proteomes" id="UP000001357"/>
    </source>
</evidence>
<dbReference type="SUPFAM" id="SSF53756">
    <property type="entry name" value="UDP-Glycosyltransferase/glycogen phosphorylase"/>
    <property type="match status" value="1"/>
</dbReference>
<dbReference type="Gene3D" id="3.40.50.2000">
    <property type="entry name" value="Glycogen Phosphorylase B"/>
    <property type="match status" value="1"/>
</dbReference>
<evidence type="ECO:0000259" key="3">
    <source>
        <dbReference type="Pfam" id="PF00534"/>
    </source>
</evidence>
<keyword evidence="1" id="KW-0328">Glycosyltransferase</keyword>
<keyword evidence="5" id="KW-1185">Reference proteome</keyword>
<keyword evidence="1" id="KW-0808">Transferase</keyword>
<dbReference type="Pfam" id="PF00534">
    <property type="entry name" value="Glycos_transf_1"/>
    <property type="match status" value="1"/>
</dbReference>
<dbReference type="RefSeq" id="XP_001742040.1">
    <property type="nucleotide sequence ID" value="XM_001741988.1"/>
</dbReference>
<dbReference type="PANTHER" id="PTHR46656:SF3">
    <property type="entry name" value="PUTATIVE-RELATED"/>
    <property type="match status" value="1"/>
</dbReference>
<name>A9UNP4_MONBE</name>
<reference evidence="4 5" key="1">
    <citation type="journal article" date="2008" name="Nature">
        <title>The genome of the choanoflagellate Monosiga brevicollis and the origin of metazoans.</title>
        <authorList>
            <consortium name="JGI Sequencing"/>
            <person name="King N."/>
            <person name="Westbrook M.J."/>
            <person name="Young S.L."/>
            <person name="Kuo A."/>
            <person name="Abedin M."/>
            <person name="Chapman J."/>
            <person name="Fairclough S."/>
            <person name="Hellsten U."/>
            <person name="Isogai Y."/>
            <person name="Letunic I."/>
            <person name="Marr M."/>
            <person name="Pincus D."/>
            <person name="Putnam N."/>
            <person name="Rokas A."/>
            <person name="Wright K.J."/>
            <person name="Zuzow R."/>
            <person name="Dirks W."/>
            <person name="Good M."/>
            <person name="Goodstein D."/>
            <person name="Lemons D."/>
            <person name="Li W."/>
            <person name="Lyons J.B."/>
            <person name="Morris A."/>
            <person name="Nichols S."/>
            <person name="Richter D.J."/>
            <person name="Salamov A."/>
            <person name="Bork P."/>
            <person name="Lim W.A."/>
            <person name="Manning G."/>
            <person name="Miller W.T."/>
            <person name="McGinnis W."/>
            <person name="Shapiro H."/>
            <person name="Tjian R."/>
            <person name="Grigoriev I.V."/>
            <person name="Rokhsar D."/>
        </authorList>
    </citation>
    <scope>NUCLEOTIDE SEQUENCE [LARGE SCALE GENOMIC DNA]</scope>
    <source>
        <strain evidence="5">MX1 / ATCC 50154</strain>
    </source>
</reference>
<evidence type="ECO:0000256" key="1">
    <source>
        <dbReference type="ARBA" id="ARBA00022676"/>
    </source>
</evidence>
<feature type="signal peptide" evidence="2">
    <location>
        <begin position="1"/>
        <end position="30"/>
    </location>
</feature>
<dbReference type="GO" id="GO:0016757">
    <property type="term" value="F:glycosyltransferase activity"/>
    <property type="evidence" value="ECO:0007669"/>
    <property type="project" value="UniProtKB-KW"/>
</dbReference>
<evidence type="ECO:0000256" key="2">
    <source>
        <dbReference type="SAM" id="SignalP"/>
    </source>
</evidence>
<accession>A9UNP4</accession>
<dbReference type="OMA" id="FRERISW"/>
<evidence type="ECO:0000313" key="4">
    <source>
        <dbReference type="EMBL" id="EDQ92278.1"/>
    </source>
</evidence>
<dbReference type="eggNOG" id="ENOG502QQT3">
    <property type="taxonomic scope" value="Eukaryota"/>
</dbReference>
<protein>
    <recommendedName>
        <fullName evidence="3">Glycosyl transferase family 1 domain-containing protein</fullName>
    </recommendedName>
</protein>
<dbReference type="PANTHER" id="PTHR46656">
    <property type="entry name" value="PUTATIVE-RELATED"/>
    <property type="match status" value="1"/>
</dbReference>
<dbReference type="InterPro" id="IPR001296">
    <property type="entry name" value="Glyco_trans_1"/>
</dbReference>
<dbReference type="AlphaFoldDB" id="A9UNP4"/>
<sequence length="444" mass="49675">MAEAQRAILGVALLVLLMLCTLIVHRGSLGSNHLTAEPQPVALPDTEEGATAGRVFNEGLGFLKGLRHRADVALVSTFILDNYRRMITKEQRQILDDLHNLRSPAALEPDVYVTQWTPDPGFRERISWYLDRDVHPTKRDFKVVARLMFETDTIPATWARDFSRMDRILVTSEWQLDVFAANGVPRSKLRVLGEVVDSEQEFDPALWPDKTSIRQRLVPRAQDRLIFLSVGKAEARKNWNTLLHAFYQACQERDTDDLALVIVNGVSEFEKQRFRPSQSPRGLVLTLHDLNAVDLRQLQANVIRAAALTLFLPPITHVCKRAADAFVTPTHGEGFGRPIVEAMAMQLPILATNWSAPGEYLTPDRGYPIPIEPDLVQSSDGHGRWAAVNDASVKALILHVADHPEERAAKAAAARAYALAHFSEKVIADRLLELLQEVVDSPHT</sequence>
<keyword evidence="2" id="KW-0732">Signal</keyword>
<organism evidence="4 5">
    <name type="scientific">Monosiga brevicollis</name>
    <name type="common">Choanoflagellate</name>
    <dbReference type="NCBI Taxonomy" id="81824"/>
    <lineage>
        <taxon>Eukaryota</taxon>
        <taxon>Choanoflagellata</taxon>
        <taxon>Craspedida</taxon>
        <taxon>Salpingoecidae</taxon>
        <taxon>Monosiga</taxon>
    </lineage>
</organism>
<proteinExistence type="predicted"/>
<dbReference type="InParanoid" id="A9UNP4"/>
<feature type="chain" id="PRO_5002744742" description="Glycosyl transferase family 1 domain-containing protein" evidence="2">
    <location>
        <begin position="31"/>
        <end position="444"/>
    </location>
</feature>